<evidence type="ECO:0000313" key="3">
    <source>
        <dbReference type="Proteomes" id="UP000188836"/>
    </source>
</evidence>
<reference evidence="2 3" key="1">
    <citation type="journal article" date="2016" name="Antonie Van Leeuwenhoek">
        <title>Nocardia donostiensis sp. nov., isolated from human respiratory specimens.</title>
        <authorList>
            <person name="Ercibengoa M."/>
            <person name="Bell M."/>
            <person name="Marimon J.M."/>
            <person name="Humrighouse B."/>
            <person name="Klenk H.P."/>
            <person name="Potter G."/>
            <person name="Perez-Trallero E."/>
        </authorList>
    </citation>
    <scope>NUCLEOTIDE SEQUENCE [LARGE SCALE GENOMIC DNA]</scope>
    <source>
        <strain evidence="2 3">X1655</strain>
    </source>
</reference>
<evidence type="ECO:0000256" key="1">
    <source>
        <dbReference type="SAM" id="MobiDB-lite"/>
    </source>
</evidence>
<gene>
    <name evidence="2" type="ORF">B0T46_07640</name>
</gene>
<name>A0A1V2TIA1_9NOCA</name>
<dbReference type="AlphaFoldDB" id="A0A1V2TIA1"/>
<dbReference type="Proteomes" id="UP000188836">
    <property type="component" value="Unassembled WGS sequence"/>
</dbReference>
<evidence type="ECO:0000313" key="2">
    <source>
        <dbReference type="EMBL" id="ONM49257.1"/>
    </source>
</evidence>
<accession>A0A1V2TIA1</accession>
<keyword evidence="3" id="KW-1185">Reference proteome</keyword>
<protein>
    <submittedName>
        <fullName evidence="2">Uncharacterized protein</fullName>
    </submittedName>
</protein>
<comment type="caution">
    <text evidence="2">The sequence shown here is derived from an EMBL/GenBank/DDBJ whole genome shotgun (WGS) entry which is preliminary data.</text>
</comment>
<dbReference type="EMBL" id="MUMY01000005">
    <property type="protein sequence ID" value="ONM49257.1"/>
    <property type="molecule type" value="Genomic_DNA"/>
</dbReference>
<sequence>MFENSEATAREQLHRYLVETLRALPARLSLSQVDPAMPEAVFSPGTTLPCNDNDDEAGPRYFDIGYWLIGTTAATSDVDIDLVAAAWTRLGWRTHTPHRGRPRAVFCRTPDQYGLTVQQSVDGHLSLFGSTPPFPSDATGGEPLPRTIEHP</sequence>
<feature type="region of interest" description="Disordered" evidence="1">
    <location>
        <begin position="129"/>
        <end position="151"/>
    </location>
</feature>
<organism evidence="2 3">
    <name type="scientific">Nocardia donostiensis</name>
    <dbReference type="NCBI Taxonomy" id="1538463"/>
    <lineage>
        <taxon>Bacteria</taxon>
        <taxon>Bacillati</taxon>
        <taxon>Actinomycetota</taxon>
        <taxon>Actinomycetes</taxon>
        <taxon>Mycobacteriales</taxon>
        <taxon>Nocardiaceae</taxon>
        <taxon>Nocardia</taxon>
    </lineage>
</organism>
<proteinExistence type="predicted"/>
<dbReference type="OrthoDB" id="4555854at2"/>
<dbReference type="RefSeq" id="WP_077115786.1">
    <property type="nucleotide sequence ID" value="NZ_MUKP01000007.1"/>
</dbReference>